<protein>
    <submittedName>
        <fullName evidence="9">Alcohol dehydrogenase</fullName>
    </submittedName>
</protein>
<dbReference type="Pfam" id="PF08240">
    <property type="entry name" value="ADH_N"/>
    <property type="match status" value="1"/>
</dbReference>
<dbReference type="InterPro" id="IPR020843">
    <property type="entry name" value="ER"/>
</dbReference>
<accession>A0A1G8BRF9</accession>
<organism evidence="9 10">
    <name type="scientific">Nonomuraea jiangxiensis</name>
    <dbReference type="NCBI Taxonomy" id="633440"/>
    <lineage>
        <taxon>Bacteria</taxon>
        <taxon>Bacillati</taxon>
        <taxon>Actinomycetota</taxon>
        <taxon>Actinomycetes</taxon>
        <taxon>Streptosporangiales</taxon>
        <taxon>Streptosporangiaceae</taxon>
        <taxon>Nonomuraea</taxon>
    </lineage>
</organism>
<evidence type="ECO:0000313" key="10">
    <source>
        <dbReference type="Proteomes" id="UP000199202"/>
    </source>
</evidence>
<comment type="similarity">
    <text evidence="2 7">Belongs to the zinc-containing alcohol dehydrogenase family.</text>
</comment>
<dbReference type="InterPro" id="IPR011032">
    <property type="entry name" value="GroES-like_sf"/>
</dbReference>
<name>A0A1G8BRF9_9ACTN</name>
<reference evidence="9 10" key="1">
    <citation type="submission" date="2016-10" db="EMBL/GenBank/DDBJ databases">
        <authorList>
            <person name="de Groot N.N."/>
        </authorList>
    </citation>
    <scope>NUCLEOTIDE SEQUENCE [LARGE SCALE GENOMIC DNA]</scope>
    <source>
        <strain evidence="9 10">CGMCC 4.6533</strain>
    </source>
</reference>
<comment type="catalytic activity">
    <reaction evidence="6">
        <text>a primary alcohol + NADP(+) = an aldehyde + NADPH + H(+)</text>
        <dbReference type="Rhea" id="RHEA:15937"/>
        <dbReference type="ChEBI" id="CHEBI:15378"/>
        <dbReference type="ChEBI" id="CHEBI:15734"/>
        <dbReference type="ChEBI" id="CHEBI:17478"/>
        <dbReference type="ChEBI" id="CHEBI:57783"/>
        <dbReference type="ChEBI" id="CHEBI:58349"/>
        <dbReference type="EC" id="1.1.1.2"/>
    </reaction>
</comment>
<dbReference type="Proteomes" id="UP000199202">
    <property type="component" value="Unassembled WGS sequence"/>
</dbReference>
<evidence type="ECO:0000256" key="4">
    <source>
        <dbReference type="ARBA" id="ARBA00022833"/>
    </source>
</evidence>
<dbReference type="RefSeq" id="WP_090929351.1">
    <property type="nucleotide sequence ID" value="NZ_FNDJ01000002.1"/>
</dbReference>
<evidence type="ECO:0000256" key="7">
    <source>
        <dbReference type="RuleBase" id="RU361277"/>
    </source>
</evidence>
<dbReference type="STRING" id="633440.SAMN05421869_10299"/>
<dbReference type="GO" id="GO:0004022">
    <property type="term" value="F:alcohol dehydrogenase (NAD+) activity"/>
    <property type="evidence" value="ECO:0007669"/>
    <property type="project" value="TreeGrafter"/>
</dbReference>
<dbReference type="InterPro" id="IPR013149">
    <property type="entry name" value="ADH-like_C"/>
</dbReference>
<evidence type="ECO:0000256" key="1">
    <source>
        <dbReference type="ARBA" id="ARBA00001947"/>
    </source>
</evidence>
<dbReference type="Gene3D" id="3.90.180.10">
    <property type="entry name" value="Medium-chain alcohol dehydrogenases, catalytic domain"/>
    <property type="match status" value="1"/>
</dbReference>
<dbReference type="OrthoDB" id="3567264at2"/>
<dbReference type="Pfam" id="PF00107">
    <property type="entry name" value="ADH_zinc_N"/>
    <property type="match status" value="1"/>
</dbReference>
<dbReference type="PANTHER" id="PTHR42940">
    <property type="entry name" value="ALCOHOL DEHYDROGENASE 1-RELATED"/>
    <property type="match status" value="1"/>
</dbReference>
<dbReference type="FunFam" id="3.40.50.720:FF:000022">
    <property type="entry name" value="Cinnamyl alcohol dehydrogenase"/>
    <property type="match status" value="1"/>
</dbReference>
<dbReference type="SUPFAM" id="SSF51735">
    <property type="entry name" value="NAD(P)-binding Rossmann-fold domains"/>
    <property type="match status" value="1"/>
</dbReference>
<feature type="domain" description="Enoyl reductase (ER)" evidence="8">
    <location>
        <begin position="15"/>
        <end position="336"/>
    </location>
</feature>
<comment type="cofactor">
    <cofactor evidence="1 7">
        <name>Zn(2+)</name>
        <dbReference type="ChEBI" id="CHEBI:29105"/>
    </cofactor>
</comment>
<evidence type="ECO:0000256" key="3">
    <source>
        <dbReference type="ARBA" id="ARBA00022723"/>
    </source>
</evidence>
<evidence type="ECO:0000256" key="5">
    <source>
        <dbReference type="ARBA" id="ARBA00023002"/>
    </source>
</evidence>
<keyword evidence="3 7" id="KW-0479">Metal-binding</keyword>
<dbReference type="InterPro" id="IPR013154">
    <property type="entry name" value="ADH-like_N"/>
</dbReference>
<sequence length="340" mass="35225">MSSTIRAVQIPEINGPLGLTDLTRPEPGASQVRITVEACGVCHSDHNIARGDFGDGPFPLTPGHEIAGRIDAVGAGVDGWERGDRVAVGWFGGNCGHCLTCREGDQINCINGQVPGVSYQGGYAEALVVPVSALARIPDGLSAVEAAPMGCAGVTVFNALRRTSAWPGDLVAILGLGGLGHLAVQFAHKMGFNTAVIARGPGKESLARELGADHYIDSTAQNVAQALQALGGAKVVLATITEPSAMSPAIDGLRARGEFVVVGASPEKLEVSPYQLISGQKTLRGHASGTSREVEETLRFAAQSGVRAMVEVAPLDDAPQAFSKMLVGDARFRMVLTTGL</sequence>
<dbReference type="InterPro" id="IPR002328">
    <property type="entry name" value="ADH_Zn_CS"/>
</dbReference>
<dbReference type="PANTHER" id="PTHR42940:SF7">
    <property type="entry name" value="ALCOHOL DEHYDROGENASE-LIKE N-TERMINAL DOMAIN-CONTAINING PROTEIN"/>
    <property type="match status" value="1"/>
</dbReference>
<evidence type="ECO:0000259" key="8">
    <source>
        <dbReference type="SMART" id="SM00829"/>
    </source>
</evidence>
<dbReference type="PROSITE" id="PS00059">
    <property type="entry name" value="ADH_ZINC"/>
    <property type="match status" value="1"/>
</dbReference>
<dbReference type="GO" id="GO:0005737">
    <property type="term" value="C:cytoplasm"/>
    <property type="evidence" value="ECO:0007669"/>
    <property type="project" value="TreeGrafter"/>
</dbReference>
<keyword evidence="4 7" id="KW-0862">Zinc</keyword>
<evidence type="ECO:0000256" key="6">
    <source>
        <dbReference type="ARBA" id="ARBA00048262"/>
    </source>
</evidence>
<dbReference type="Gene3D" id="3.40.50.720">
    <property type="entry name" value="NAD(P)-binding Rossmann-like Domain"/>
    <property type="match status" value="1"/>
</dbReference>
<keyword evidence="10" id="KW-1185">Reference proteome</keyword>
<gene>
    <name evidence="9" type="ORF">SAMN05421869_10299</name>
</gene>
<dbReference type="EMBL" id="FNDJ01000002">
    <property type="protein sequence ID" value="SDH35741.1"/>
    <property type="molecule type" value="Genomic_DNA"/>
</dbReference>
<dbReference type="SUPFAM" id="SSF50129">
    <property type="entry name" value="GroES-like"/>
    <property type="match status" value="1"/>
</dbReference>
<dbReference type="SMART" id="SM00829">
    <property type="entry name" value="PKS_ER"/>
    <property type="match status" value="1"/>
</dbReference>
<proteinExistence type="inferred from homology"/>
<dbReference type="GO" id="GO:0008106">
    <property type="term" value="F:alcohol dehydrogenase (NADP+) activity"/>
    <property type="evidence" value="ECO:0007669"/>
    <property type="project" value="UniProtKB-EC"/>
</dbReference>
<evidence type="ECO:0000256" key="2">
    <source>
        <dbReference type="ARBA" id="ARBA00008072"/>
    </source>
</evidence>
<keyword evidence="5" id="KW-0560">Oxidoreductase</keyword>
<dbReference type="AlphaFoldDB" id="A0A1G8BRF9"/>
<dbReference type="GO" id="GO:0008270">
    <property type="term" value="F:zinc ion binding"/>
    <property type="evidence" value="ECO:0007669"/>
    <property type="project" value="InterPro"/>
</dbReference>
<evidence type="ECO:0000313" key="9">
    <source>
        <dbReference type="EMBL" id="SDH35741.1"/>
    </source>
</evidence>
<dbReference type="InterPro" id="IPR036291">
    <property type="entry name" value="NAD(P)-bd_dom_sf"/>
</dbReference>